<feature type="transmembrane region" description="Helical" evidence="7">
    <location>
        <begin position="186"/>
        <end position="205"/>
    </location>
</feature>
<evidence type="ECO:0000256" key="4">
    <source>
        <dbReference type="ARBA" id="ARBA00022989"/>
    </source>
</evidence>
<evidence type="ECO:0000256" key="6">
    <source>
        <dbReference type="RuleBase" id="RU362091"/>
    </source>
</evidence>
<evidence type="ECO:0000256" key="3">
    <source>
        <dbReference type="ARBA" id="ARBA00022692"/>
    </source>
</evidence>
<evidence type="ECO:0000256" key="1">
    <source>
        <dbReference type="ARBA" id="ARBA00004141"/>
    </source>
</evidence>
<keyword evidence="5 7" id="KW-0472">Membrane</keyword>
<evidence type="ECO:0000256" key="5">
    <source>
        <dbReference type="ARBA" id="ARBA00023136"/>
    </source>
</evidence>
<dbReference type="GO" id="GO:0005412">
    <property type="term" value="F:D-glucose:sodium symporter activity"/>
    <property type="evidence" value="ECO:0007669"/>
    <property type="project" value="TreeGrafter"/>
</dbReference>
<feature type="transmembrane region" description="Helical" evidence="7">
    <location>
        <begin position="45"/>
        <end position="66"/>
    </location>
</feature>
<dbReference type="Gene3D" id="1.20.1730.10">
    <property type="entry name" value="Sodium/glucose cotransporter"/>
    <property type="match status" value="1"/>
</dbReference>
<keyword evidence="9" id="KW-1185">Reference proteome</keyword>
<proteinExistence type="inferred from homology"/>
<feature type="transmembrane region" description="Helical" evidence="7">
    <location>
        <begin position="6"/>
        <end position="25"/>
    </location>
</feature>
<dbReference type="PANTHER" id="PTHR11819">
    <property type="entry name" value="SOLUTE CARRIER FAMILY 5"/>
    <property type="match status" value="1"/>
</dbReference>
<dbReference type="GO" id="GO:0005886">
    <property type="term" value="C:plasma membrane"/>
    <property type="evidence" value="ECO:0007669"/>
    <property type="project" value="TreeGrafter"/>
</dbReference>
<organism evidence="8 9">
    <name type="scientific">Lunatimonas lonarensis</name>
    <dbReference type="NCBI Taxonomy" id="1232681"/>
    <lineage>
        <taxon>Bacteria</taxon>
        <taxon>Pseudomonadati</taxon>
        <taxon>Bacteroidota</taxon>
        <taxon>Cytophagia</taxon>
        <taxon>Cytophagales</taxon>
        <taxon>Cyclobacteriaceae</taxon>
    </lineage>
</organism>
<dbReference type="AlphaFoldDB" id="R7ZW26"/>
<sequence length="623" mass="68597">MQLSFLDWGILFLFFAISLGVGFWASKQAGKDSLSFFLSGRNMPWYLLGVSMVATTFSVDTPTLVSDIVRQNGVSGNWVWWAFLMTGMLTVFVYSKLWRRSEVITDVEFYEIRYSGRMASFLRGFRSIYLGVVFNVAIMAAVTLAAIKVGGVMLGLSPVQVILLAGGVTVVFSSMGGFLGVIVTDFILFLAAMAGSILAAVYAVHHPKVGGLANLLSHPEVADKLAFFPDFNHWELAVVVFIIPVTVQWWSVWYSGAEPGGGGYVVQRMLAAKNENHAMGATLLFNVAHYAIRPWPWIVVALCSLVVFPDLEAIRSAFPDLDPSIIGHDLAYPAMLTLLPAGLVGLVFASLLAAYMSTMSSCLNLGSSYLVNDLYKRFIKPEAEEKELVAVGRISTLLLMLIASVLALFLQNALSAFNLLLQIGAGTGLLFILRWFWYRINPYSELTAMLVSFLVALGFMVLENHQSGQVQALIGLGMDPESAAAQIRPLKTHVQLLLGVGITTFSWLLVTLLTRPSSMDTLEAFYRRVRPGRIGWRKIIEYAASQDRHFSKHEKHSDIPQGVLGMVLGCMAVYSALFATGSWIYGHVAIAVWLSLSALITSWLVFRIWSRMNPPEGRQASDL</sequence>
<dbReference type="OrthoDB" id="9761931at2"/>
<evidence type="ECO:0000256" key="7">
    <source>
        <dbReference type="SAM" id="Phobius"/>
    </source>
</evidence>
<evidence type="ECO:0000313" key="8">
    <source>
        <dbReference type="EMBL" id="EON78350.1"/>
    </source>
</evidence>
<dbReference type="InterPro" id="IPR038377">
    <property type="entry name" value="Na/Glc_symporter_sf"/>
</dbReference>
<gene>
    <name evidence="8" type="ORF">ADIS_1213</name>
</gene>
<feature type="transmembrane region" description="Helical" evidence="7">
    <location>
        <begin position="330"/>
        <end position="355"/>
    </location>
</feature>
<feature type="transmembrane region" description="Helical" evidence="7">
    <location>
        <begin position="390"/>
        <end position="410"/>
    </location>
</feature>
<feature type="transmembrane region" description="Helical" evidence="7">
    <location>
        <begin position="443"/>
        <end position="462"/>
    </location>
</feature>
<accession>R7ZW26</accession>
<comment type="subcellular location">
    <subcellularLocation>
        <location evidence="1">Membrane</location>
        <topology evidence="1">Multi-pass membrane protein</topology>
    </subcellularLocation>
</comment>
<dbReference type="STRING" id="1232681.ADIS_1213"/>
<keyword evidence="4 7" id="KW-1133">Transmembrane helix</keyword>
<dbReference type="RefSeq" id="WP_010853359.1">
    <property type="nucleotide sequence ID" value="NZ_AQHR01000040.1"/>
</dbReference>
<dbReference type="Pfam" id="PF00474">
    <property type="entry name" value="SSF"/>
    <property type="match status" value="1"/>
</dbReference>
<name>R7ZW26_9BACT</name>
<feature type="transmembrane region" description="Helical" evidence="7">
    <location>
        <begin position="236"/>
        <end position="255"/>
    </location>
</feature>
<feature type="transmembrane region" description="Helical" evidence="7">
    <location>
        <begin position="276"/>
        <end position="292"/>
    </location>
</feature>
<dbReference type="PATRIC" id="fig|1288963.3.peg.1210"/>
<feature type="transmembrane region" description="Helical" evidence="7">
    <location>
        <begin position="562"/>
        <end position="584"/>
    </location>
</feature>
<dbReference type="PROSITE" id="PS50283">
    <property type="entry name" value="NA_SOLUT_SYMP_3"/>
    <property type="match status" value="1"/>
</dbReference>
<keyword evidence="3 7" id="KW-0812">Transmembrane</keyword>
<evidence type="ECO:0000313" key="9">
    <source>
        <dbReference type="Proteomes" id="UP000013909"/>
    </source>
</evidence>
<comment type="caution">
    <text evidence="8">The sequence shown here is derived from an EMBL/GenBank/DDBJ whole genome shotgun (WGS) entry which is preliminary data.</text>
</comment>
<feature type="transmembrane region" description="Helical" evidence="7">
    <location>
        <begin position="127"/>
        <end position="147"/>
    </location>
</feature>
<comment type="similarity">
    <text evidence="2 6">Belongs to the sodium:solute symporter (SSF) (TC 2.A.21) family.</text>
</comment>
<feature type="transmembrane region" description="Helical" evidence="7">
    <location>
        <begin position="417"/>
        <end position="437"/>
    </location>
</feature>
<dbReference type="CDD" id="cd11477">
    <property type="entry name" value="SLC5sbd_u1"/>
    <property type="match status" value="1"/>
</dbReference>
<feature type="transmembrane region" description="Helical" evidence="7">
    <location>
        <begin position="590"/>
        <end position="609"/>
    </location>
</feature>
<feature type="transmembrane region" description="Helical" evidence="7">
    <location>
        <begin position="78"/>
        <end position="95"/>
    </location>
</feature>
<feature type="transmembrane region" description="Helical" evidence="7">
    <location>
        <begin position="159"/>
        <end position="179"/>
    </location>
</feature>
<dbReference type="PANTHER" id="PTHR11819:SF77">
    <property type="entry name" value="SODIUM_GLUCOSE COTRANSPORT PROTEIN"/>
    <property type="match status" value="1"/>
</dbReference>
<dbReference type="InterPro" id="IPR001734">
    <property type="entry name" value="Na/solute_symporter"/>
</dbReference>
<reference evidence="8 9" key="1">
    <citation type="submission" date="2013-02" db="EMBL/GenBank/DDBJ databases">
        <title>A novel strain isolated from Lonar lake, Maharashtra, India.</title>
        <authorList>
            <person name="Singh A."/>
        </authorList>
    </citation>
    <scope>NUCLEOTIDE SEQUENCE [LARGE SCALE GENOMIC DNA]</scope>
    <source>
        <strain evidence="8 9">AK24</strain>
    </source>
</reference>
<protein>
    <submittedName>
        <fullName evidence="8">Sodium-solute symporter, putative</fullName>
    </submittedName>
</protein>
<evidence type="ECO:0000256" key="2">
    <source>
        <dbReference type="ARBA" id="ARBA00006434"/>
    </source>
</evidence>
<dbReference type="EMBL" id="AQHR01000040">
    <property type="protein sequence ID" value="EON78350.1"/>
    <property type="molecule type" value="Genomic_DNA"/>
</dbReference>
<dbReference type="Proteomes" id="UP000013909">
    <property type="component" value="Unassembled WGS sequence"/>
</dbReference>